<evidence type="ECO:0000259" key="2">
    <source>
        <dbReference type="Pfam" id="PF24867"/>
    </source>
</evidence>
<accession>A0A0D3AMS0</accession>
<evidence type="ECO:0000256" key="1">
    <source>
        <dbReference type="SAM" id="Phobius"/>
    </source>
</evidence>
<keyword evidence="1" id="KW-0812">Transmembrane</keyword>
<dbReference type="STRING" id="109376.A0A0D3AMS0"/>
<dbReference type="HOGENOM" id="CLU_2226884_0_0_1"/>
<dbReference type="InterPro" id="IPR056635">
    <property type="entry name" value="DUF7733"/>
</dbReference>
<evidence type="ECO:0000313" key="3">
    <source>
        <dbReference type="EnsemblPlants" id="Bo2g047800.1"/>
    </source>
</evidence>
<reference evidence="3 4" key="1">
    <citation type="journal article" date="2014" name="Genome Biol.">
        <title>Transcriptome and methylome profiling reveals relics of genome dominance in the mesopolyploid Brassica oleracea.</title>
        <authorList>
            <person name="Parkin I.A."/>
            <person name="Koh C."/>
            <person name="Tang H."/>
            <person name="Robinson S.J."/>
            <person name="Kagale S."/>
            <person name="Clarke W.E."/>
            <person name="Town C.D."/>
            <person name="Nixon J."/>
            <person name="Krishnakumar V."/>
            <person name="Bidwell S.L."/>
            <person name="Denoeud F."/>
            <person name="Belcram H."/>
            <person name="Links M.G."/>
            <person name="Just J."/>
            <person name="Clarke C."/>
            <person name="Bender T."/>
            <person name="Huebert T."/>
            <person name="Mason A.S."/>
            <person name="Pires J.C."/>
            <person name="Barker G."/>
            <person name="Moore J."/>
            <person name="Walley P.G."/>
            <person name="Manoli S."/>
            <person name="Batley J."/>
            <person name="Edwards D."/>
            <person name="Nelson M.N."/>
            <person name="Wang X."/>
            <person name="Paterson A.H."/>
            <person name="King G."/>
            <person name="Bancroft I."/>
            <person name="Chalhoub B."/>
            <person name="Sharpe A.G."/>
        </authorList>
    </citation>
    <scope>NUCLEOTIDE SEQUENCE</scope>
    <source>
        <strain evidence="3 4">cv. TO1000</strain>
    </source>
</reference>
<dbReference type="Pfam" id="PF24867">
    <property type="entry name" value="DUF7733"/>
    <property type="match status" value="1"/>
</dbReference>
<name>A0A0D3AMS0_BRAOL</name>
<evidence type="ECO:0000313" key="4">
    <source>
        <dbReference type="Proteomes" id="UP000032141"/>
    </source>
</evidence>
<dbReference type="PANTHER" id="PTHR33829:SF1">
    <property type="entry name" value="TRANSMEMBRANE PROTEIN"/>
    <property type="match status" value="1"/>
</dbReference>
<dbReference type="AlphaFoldDB" id="A0A0D3AMS0"/>
<keyword evidence="4" id="KW-1185">Reference proteome</keyword>
<sequence length="106" mass="11968">MSELRRYGVIWAHRVCFMLELGLHFSSAMNSVCGLRFSIPYLAGQLPCCSPLLLSPFQTVSVRRMYAGKVLAAVNLGIWSFNLFGVLIPVYLPRAFKRYYGSSKEV</sequence>
<keyword evidence="1" id="KW-1133">Transmembrane helix</keyword>
<reference evidence="3" key="2">
    <citation type="submission" date="2015-03" db="UniProtKB">
        <authorList>
            <consortium name="EnsemblPlants"/>
        </authorList>
    </citation>
    <scope>IDENTIFICATION</scope>
</reference>
<feature type="transmembrane region" description="Helical" evidence="1">
    <location>
        <begin position="70"/>
        <end position="92"/>
    </location>
</feature>
<protein>
    <recommendedName>
        <fullName evidence="2">DUF7733 domain-containing protein</fullName>
    </recommendedName>
</protein>
<keyword evidence="1" id="KW-0472">Membrane</keyword>
<dbReference type="Gramene" id="Bo2g047800.1">
    <property type="protein sequence ID" value="Bo2g047800.1"/>
    <property type="gene ID" value="Bo2g047800"/>
</dbReference>
<dbReference type="PANTHER" id="PTHR33829">
    <property type="entry name" value="OSJNBA0044M19.10 PROTEIN"/>
    <property type="match status" value="1"/>
</dbReference>
<feature type="domain" description="DUF7733" evidence="2">
    <location>
        <begin position="59"/>
        <end position="100"/>
    </location>
</feature>
<proteinExistence type="predicted"/>
<dbReference type="Proteomes" id="UP000032141">
    <property type="component" value="Chromosome C2"/>
</dbReference>
<dbReference type="EnsemblPlants" id="Bo2g047800.1">
    <property type="protein sequence ID" value="Bo2g047800.1"/>
    <property type="gene ID" value="Bo2g047800"/>
</dbReference>
<organism evidence="3 4">
    <name type="scientific">Brassica oleracea var. oleracea</name>
    <dbReference type="NCBI Taxonomy" id="109376"/>
    <lineage>
        <taxon>Eukaryota</taxon>
        <taxon>Viridiplantae</taxon>
        <taxon>Streptophyta</taxon>
        <taxon>Embryophyta</taxon>
        <taxon>Tracheophyta</taxon>
        <taxon>Spermatophyta</taxon>
        <taxon>Magnoliopsida</taxon>
        <taxon>eudicotyledons</taxon>
        <taxon>Gunneridae</taxon>
        <taxon>Pentapetalae</taxon>
        <taxon>rosids</taxon>
        <taxon>malvids</taxon>
        <taxon>Brassicales</taxon>
        <taxon>Brassicaceae</taxon>
        <taxon>Brassiceae</taxon>
        <taxon>Brassica</taxon>
    </lineage>
</organism>